<accession>A0AAD4V2S6</accession>
<evidence type="ECO:0000313" key="1">
    <source>
        <dbReference type="EMBL" id="KAI5317435.1"/>
    </source>
</evidence>
<dbReference type="AlphaFoldDB" id="A0AAD4V2S6"/>
<dbReference type="Proteomes" id="UP001054821">
    <property type="component" value="Chromosome 7"/>
</dbReference>
<comment type="caution">
    <text evidence="1">The sequence shown here is derived from an EMBL/GenBank/DDBJ whole genome shotgun (WGS) entry which is preliminary data.</text>
</comment>
<reference evidence="1 2" key="1">
    <citation type="journal article" date="2022" name="G3 (Bethesda)">
        <title>Whole-genome sequence and methylome profiling of the almond [Prunus dulcis (Mill.) D.A. Webb] cultivar 'Nonpareil'.</title>
        <authorList>
            <person name="D'Amico-Willman K.M."/>
            <person name="Ouma W.Z."/>
            <person name="Meulia T."/>
            <person name="Sideli G.M."/>
            <person name="Gradziel T.M."/>
            <person name="Fresnedo-Ramirez J."/>
        </authorList>
    </citation>
    <scope>NUCLEOTIDE SEQUENCE [LARGE SCALE GENOMIC DNA]</scope>
    <source>
        <strain evidence="1">Clone GOH B32 T37-40</strain>
    </source>
</reference>
<sequence>MSNLQRRLCRNFGRKSRSLVSGPSIGVLSGIPQDSSRVSGNSGRVLSILIIYGAGKIGEVLVRMMVAEFVGRRSKFFGLEYWKYLPVRHVLDVKHIEKNVCDSIIGTLLEIPGKNKDGIAA</sequence>
<dbReference type="PANTHER" id="PTHR10775">
    <property type="entry name" value="OS08G0208400 PROTEIN"/>
    <property type="match status" value="1"/>
</dbReference>
<organism evidence="1 2">
    <name type="scientific">Prunus dulcis</name>
    <name type="common">Almond</name>
    <name type="synonym">Amygdalus dulcis</name>
    <dbReference type="NCBI Taxonomy" id="3755"/>
    <lineage>
        <taxon>Eukaryota</taxon>
        <taxon>Viridiplantae</taxon>
        <taxon>Streptophyta</taxon>
        <taxon>Embryophyta</taxon>
        <taxon>Tracheophyta</taxon>
        <taxon>Spermatophyta</taxon>
        <taxon>Magnoliopsida</taxon>
        <taxon>eudicotyledons</taxon>
        <taxon>Gunneridae</taxon>
        <taxon>Pentapetalae</taxon>
        <taxon>rosids</taxon>
        <taxon>fabids</taxon>
        <taxon>Rosales</taxon>
        <taxon>Rosaceae</taxon>
        <taxon>Amygdaloideae</taxon>
        <taxon>Amygdaleae</taxon>
        <taxon>Prunus</taxon>
    </lineage>
</organism>
<proteinExistence type="predicted"/>
<keyword evidence="2" id="KW-1185">Reference proteome</keyword>
<name>A0AAD4V2S6_PRUDU</name>
<gene>
    <name evidence="1" type="ORF">L3X38_037142</name>
</gene>
<evidence type="ECO:0000313" key="2">
    <source>
        <dbReference type="Proteomes" id="UP001054821"/>
    </source>
</evidence>
<dbReference type="EMBL" id="JAJFAZ020000007">
    <property type="protein sequence ID" value="KAI5317435.1"/>
    <property type="molecule type" value="Genomic_DNA"/>
</dbReference>
<protein>
    <submittedName>
        <fullName evidence="1">Uncharacterized protein</fullName>
    </submittedName>
</protein>
<dbReference type="PANTHER" id="PTHR10775:SF182">
    <property type="entry name" value="TRANSPOSON, EN_SPM-LIKE, TRANSPOSASE-ASSOCIATED DOMAIN PROTEIN-RELATED"/>
    <property type="match status" value="1"/>
</dbReference>